<protein>
    <submittedName>
        <fullName evidence="1">Uncharacterized protein</fullName>
    </submittedName>
</protein>
<evidence type="ECO:0000313" key="2">
    <source>
        <dbReference type="Proteomes" id="UP001176806"/>
    </source>
</evidence>
<dbReference type="Proteomes" id="UP001176806">
    <property type="component" value="Unassembled WGS sequence"/>
</dbReference>
<dbReference type="RefSeq" id="WP_303301745.1">
    <property type="nucleotide sequence ID" value="NZ_BAABDA010000050.1"/>
</dbReference>
<comment type="caution">
    <text evidence="1">The sequence shown here is derived from an EMBL/GenBank/DDBJ whole genome shotgun (WGS) entry which is preliminary data.</text>
</comment>
<organism evidence="1 2">
    <name type="scientific">Flavivirga jejuensis</name>
    <dbReference type="NCBI Taxonomy" id="870487"/>
    <lineage>
        <taxon>Bacteria</taxon>
        <taxon>Pseudomonadati</taxon>
        <taxon>Bacteroidota</taxon>
        <taxon>Flavobacteriia</taxon>
        <taxon>Flavobacteriales</taxon>
        <taxon>Flavobacteriaceae</taxon>
        <taxon>Flavivirga</taxon>
    </lineage>
</organism>
<name>A0ABT8WN77_9FLAO</name>
<accession>A0ABT8WN77</accession>
<proteinExistence type="predicted"/>
<sequence>MSFFYILSPLQTQVYRLLHKISHHLISENHHKEKHAEASHNHNSHHDHVFLSYISSSEKHHHEEKEYAEHHTHEFLSFLSSVFNIDTTPNDKEKHLFDIKLDKHILPEKRIGQEQFPLAISPIIWFYDTKIISRGLDVNIPPPKTTFT</sequence>
<keyword evidence="2" id="KW-1185">Reference proteome</keyword>
<dbReference type="EMBL" id="JAUOEL010000003">
    <property type="protein sequence ID" value="MDO5974611.1"/>
    <property type="molecule type" value="Genomic_DNA"/>
</dbReference>
<evidence type="ECO:0000313" key="1">
    <source>
        <dbReference type="EMBL" id="MDO5974611.1"/>
    </source>
</evidence>
<gene>
    <name evidence="1" type="ORF">Q4Q40_10490</name>
</gene>
<reference evidence="1" key="1">
    <citation type="submission" date="2023-07" db="EMBL/GenBank/DDBJ databases">
        <title>Two novel species in the genus Flavivirga.</title>
        <authorList>
            <person name="Kwon K."/>
        </authorList>
    </citation>
    <scope>NUCLEOTIDE SEQUENCE</scope>
    <source>
        <strain evidence="1">KACC 14158</strain>
    </source>
</reference>